<comment type="caution">
    <text evidence="2">The sequence shown here is derived from an EMBL/GenBank/DDBJ whole genome shotgun (WGS) entry which is preliminary data.</text>
</comment>
<dbReference type="AlphaFoldDB" id="A0A841L657"/>
<dbReference type="Proteomes" id="UP000538147">
    <property type="component" value="Unassembled WGS sequence"/>
</dbReference>
<dbReference type="EMBL" id="JACIIV010000007">
    <property type="protein sequence ID" value="MBB6227011.1"/>
    <property type="molecule type" value="Genomic_DNA"/>
</dbReference>
<evidence type="ECO:0000313" key="2">
    <source>
        <dbReference type="EMBL" id="MBB6227011.1"/>
    </source>
</evidence>
<dbReference type="RefSeq" id="WP_184196778.1">
    <property type="nucleotide sequence ID" value="NZ_BMOX01000030.1"/>
</dbReference>
<organism evidence="2 3">
    <name type="scientific">Polymorphobacter multimanifer</name>
    <dbReference type="NCBI Taxonomy" id="1070431"/>
    <lineage>
        <taxon>Bacteria</taxon>
        <taxon>Pseudomonadati</taxon>
        <taxon>Pseudomonadota</taxon>
        <taxon>Alphaproteobacteria</taxon>
        <taxon>Sphingomonadales</taxon>
        <taxon>Sphingosinicellaceae</taxon>
        <taxon>Polymorphobacter</taxon>
    </lineage>
</organism>
<protein>
    <submittedName>
        <fullName evidence="2">Uncharacterized protein</fullName>
    </submittedName>
</protein>
<name>A0A841L657_9SPHN</name>
<proteinExistence type="predicted"/>
<reference evidence="2 3" key="1">
    <citation type="submission" date="2020-08" db="EMBL/GenBank/DDBJ databases">
        <title>Genomic Encyclopedia of Type Strains, Phase IV (KMG-IV): sequencing the most valuable type-strain genomes for metagenomic binning, comparative biology and taxonomic classification.</title>
        <authorList>
            <person name="Goeker M."/>
        </authorList>
    </citation>
    <scope>NUCLEOTIDE SEQUENCE [LARGE SCALE GENOMIC DNA]</scope>
    <source>
        <strain evidence="2 3">DSM 102189</strain>
    </source>
</reference>
<accession>A0A841L657</accession>
<evidence type="ECO:0000256" key="1">
    <source>
        <dbReference type="SAM" id="MobiDB-lite"/>
    </source>
</evidence>
<feature type="region of interest" description="Disordered" evidence="1">
    <location>
        <begin position="32"/>
        <end position="56"/>
    </location>
</feature>
<keyword evidence="3" id="KW-1185">Reference proteome</keyword>
<sequence length="93" mass="9635">MAMLSARFEDSDAARRVMDVFITDMGATPNLVIASPEGARPGNATDAGTEPHHPTAMPPVEAVRVAIHDNAIDAAAARAAFEAAGGVDIRPIQ</sequence>
<gene>
    <name evidence="2" type="ORF">FHS79_001173</name>
</gene>
<evidence type="ECO:0000313" key="3">
    <source>
        <dbReference type="Proteomes" id="UP000538147"/>
    </source>
</evidence>